<evidence type="ECO:0000313" key="3">
    <source>
        <dbReference type="Proteomes" id="UP000643405"/>
    </source>
</evidence>
<dbReference type="GO" id="GO:0004113">
    <property type="term" value="F:2',3'-cyclic-nucleotide 3'-phosphodiesterase activity"/>
    <property type="evidence" value="ECO:0007669"/>
    <property type="project" value="InterPro"/>
</dbReference>
<name>A0A8J6U0W3_9HYPH</name>
<keyword evidence="2" id="KW-0436">Ligase</keyword>
<gene>
    <name evidence="2" type="ORF">ICI42_15675</name>
</gene>
<protein>
    <submittedName>
        <fullName evidence="2">2'-5' RNA ligase family protein</fullName>
    </submittedName>
</protein>
<dbReference type="AlphaFoldDB" id="A0A8J6U0W3"/>
<dbReference type="PANTHER" id="PTHR35561">
    <property type="entry name" value="RNA 2',3'-CYCLIC PHOSPHODIESTERASE"/>
    <property type="match status" value="1"/>
</dbReference>
<dbReference type="EMBL" id="JACVVX010000004">
    <property type="protein sequence ID" value="MBD0416096.1"/>
    <property type="molecule type" value="Genomic_DNA"/>
</dbReference>
<dbReference type="PANTHER" id="PTHR35561:SF1">
    <property type="entry name" value="RNA 2',3'-CYCLIC PHOSPHODIESTERASE"/>
    <property type="match status" value="1"/>
</dbReference>
<sequence length="163" mass="17979">MYAFGSSFIRANALDGRCLERSRLHLSLSHIGDYTRLKSSRVYAVGLAASEVSAPAFEVRLHAIRSFDGRPPVANKPRSRPLVLLGDGDGLPKLHATLTEALREKGLRVATRFTPHLTLSYGEATVPLQAIEPMRFIAKEFALVHSMLGQGRYNILGRWPLNG</sequence>
<dbReference type="GO" id="GO:0008664">
    <property type="term" value="F:RNA 2',3'-cyclic 3'-phosphodiesterase activity"/>
    <property type="evidence" value="ECO:0007669"/>
    <property type="project" value="InterPro"/>
</dbReference>
<evidence type="ECO:0000313" key="2">
    <source>
        <dbReference type="EMBL" id="MBD0416096.1"/>
    </source>
</evidence>
<proteinExistence type="predicted"/>
<dbReference type="SUPFAM" id="SSF55144">
    <property type="entry name" value="LigT-like"/>
    <property type="match status" value="1"/>
</dbReference>
<dbReference type="Pfam" id="PF13563">
    <property type="entry name" value="2_5_RNA_ligase2"/>
    <property type="match status" value="1"/>
</dbReference>
<comment type="caution">
    <text evidence="2">The sequence shown here is derived from an EMBL/GenBank/DDBJ whole genome shotgun (WGS) entry which is preliminary data.</text>
</comment>
<dbReference type="InterPro" id="IPR009097">
    <property type="entry name" value="Cyclic_Pdiesterase"/>
</dbReference>
<dbReference type="GO" id="GO:0016874">
    <property type="term" value="F:ligase activity"/>
    <property type="evidence" value="ECO:0007669"/>
    <property type="project" value="UniProtKB-KW"/>
</dbReference>
<keyword evidence="1" id="KW-0378">Hydrolase</keyword>
<dbReference type="Proteomes" id="UP000643405">
    <property type="component" value="Unassembled WGS sequence"/>
</dbReference>
<evidence type="ECO:0000256" key="1">
    <source>
        <dbReference type="ARBA" id="ARBA00022801"/>
    </source>
</evidence>
<organism evidence="2 3">
    <name type="scientific">Oryzicola mucosus</name>
    <dbReference type="NCBI Taxonomy" id="2767425"/>
    <lineage>
        <taxon>Bacteria</taxon>
        <taxon>Pseudomonadati</taxon>
        <taxon>Pseudomonadota</taxon>
        <taxon>Alphaproteobacteria</taxon>
        <taxon>Hyphomicrobiales</taxon>
        <taxon>Phyllobacteriaceae</taxon>
        <taxon>Oryzicola</taxon>
    </lineage>
</organism>
<dbReference type="RefSeq" id="WP_188165502.1">
    <property type="nucleotide sequence ID" value="NZ_JACVVX010000004.1"/>
</dbReference>
<accession>A0A8J6U0W3</accession>
<reference evidence="2" key="1">
    <citation type="submission" date="2020-09" db="EMBL/GenBank/DDBJ databases">
        <title>Genome seq and assembly of Tianweitania sp.</title>
        <authorList>
            <person name="Chhetri G."/>
        </authorList>
    </citation>
    <scope>NUCLEOTIDE SEQUENCE</scope>
    <source>
        <strain evidence="2">Rool2</strain>
    </source>
</reference>
<dbReference type="InterPro" id="IPR004175">
    <property type="entry name" value="RNA_CPDase"/>
</dbReference>
<keyword evidence="3" id="KW-1185">Reference proteome</keyword>
<dbReference type="Gene3D" id="3.90.1140.10">
    <property type="entry name" value="Cyclic phosphodiesterase"/>
    <property type="match status" value="1"/>
</dbReference>